<reference evidence="2" key="1">
    <citation type="journal article" date="2019" name="Int. J. Syst. Evol. Microbiol.">
        <title>The Global Catalogue of Microorganisms (GCM) 10K type strain sequencing project: providing services to taxonomists for standard genome sequencing and annotation.</title>
        <authorList>
            <consortium name="The Broad Institute Genomics Platform"/>
            <consortium name="The Broad Institute Genome Sequencing Center for Infectious Disease"/>
            <person name="Wu L."/>
            <person name="Ma J."/>
        </authorList>
    </citation>
    <scope>NUCLEOTIDE SEQUENCE [LARGE SCALE GENOMIC DNA]</scope>
    <source>
        <strain evidence="2">CGMCC 1.16026</strain>
    </source>
</reference>
<name>A0ABW1ZCD9_9BACT</name>
<sequence>MRFIQNANPGSRRAESIAAMCLRRVHPDFVSPPLSRFASFLRASQRRKFLSRSMFVMLAMPSLHAQQPPPDAHALQARKHLAGRTNVRGQADAAAELRAQAQHAALLLKPRNANLTAAWTPLGPSSVLSVSYGNVTGRVTSIAFDASDTTGNTLFLGTTGGGVWKSTNAGVPPAQSHSRR</sequence>
<dbReference type="SUPFAM" id="SSF110296">
    <property type="entry name" value="Oligoxyloglucan reducing end-specific cellobiohydrolase"/>
    <property type="match status" value="1"/>
</dbReference>
<evidence type="ECO:0000313" key="2">
    <source>
        <dbReference type="Proteomes" id="UP001596391"/>
    </source>
</evidence>
<dbReference type="InterPro" id="IPR015943">
    <property type="entry name" value="WD40/YVTN_repeat-like_dom_sf"/>
</dbReference>
<gene>
    <name evidence="1" type="ORF">ACFQBQ_12350</name>
</gene>
<protein>
    <submittedName>
        <fullName evidence="1">Uncharacterized protein</fullName>
    </submittedName>
</protein>
<dbReference type="EMBL" id="JBHSWI010000001">
    <property type="protein sequence ID" value="MFC6646361.1"/>
    <property type="molecule type" value="Genomic_DNA"/>
</dbReference>
<dbReference type="Proteomes" id="UP001596391">
    <property type="component" value="Unassembled WGS sequence"/>
</dbReference>
<comment type="caution">
    <text evidence="1">The sequence shown here is derived from an EMBL/GenBank/DDBJ whole genome shotgun (WGS) entry which is preliminary data.</text>
</comment>
<organism evidence="1 2">
    <name type="scientific">Granulicella cerasi</name>
    <dbReference type="NCBI Taxonomy" id="741063"/>
    <lineage>
        <taxon>Bacteria</taxon>
        <taxon>Pseudomonadati</taxon>
        <taxon>Acidobacteriota</taxon>
        <taxon>Terriglobia</taxon>
        <taxon>Terriglobales</taxon>
        <taxon>Acidobacteriaceae</taxon>
        <taxon>Granulicella</taxon>
    </lineage>
</organism>
<evidence type="ECO:0000313" key="1">
    <source>
        <dbReference type="EMBL" id="MFC6646361.1"/>
    </source>
</evidence>
<dbReference type="RefSeq" id="WP_390235371.1">
    <property type="nucleotide sequence ID" value="NZ_JBHSWI010000001.1"/>
</dbReference>
<accession>A0ABW1ZCD9</accession>
<proteinExistence type="predicted"/>
<dbReference type="Gene3D" id="2.130.10.10">
    <property type="entry name" value="YVTN repeat-like/Quinoprotein amine dehydrogenase"/>
    <property type="match status" value="1"/>
</dbReference>
<keyword evidence="2" id="KW-1185">Reference proteome</keyword>